<evidence type="ECO:0000256" key="4">
    <source>
        <dbReference type="ARBA" id="ARBA00023027"/>
    </source>
</evidence>
<keyword evidence="1" id="KW-0328">Glycosyltransferase</keyword>
<reference evidence="7 8" key="1">
    <citation type="submission" date="2016-03" db="EMBL/GenBank/DDBJ databases">
        <authorList>
            <person name="Ploux O."/>
        </authorList>
    </citation>
    <scope>NUCLEOTIDE SEQUENCE [LARGE SCALE GENOMIC DNA]</scope>
    <source>
        <strain evidence="7 8">UAMH 11012</strain>
    </source>
</reference>
<evidence type="ECO:0000256" key="3">
    <source>
        <dbReference type="ARBA" id="ARBA00022695"/>
    </source>
</evidence>
<protein>
    <recommendedName>
        <fullName evidence="6">PARP catalytic domain-containing protein</fullName>
    </recommendedName>
</protein>
<dbReference type="GO" id="GO:0016779">
    <property type="term" value="F:nucleotidyltransferase activity"/>
    <property type="evidence" value="ECO:0007669"/>
    <property type="project" value="UniProtKB-KW"/>
</dbReference>
<dbReference type="InterPro" id="IPR012317">
    <property type="entry name" value="Poly(ADP-ribose)pol_cat_dom"/>
</dbReference>
<keyword evidence="8" id="KW-1185">Reference proteome</keyword>
<evidence type="ECO:0000313" key="8">
    <source>
        <dbReference type="Proteomes" id="UP000184330"/>
    </source>
</evidence>
<dbReference type="Gene3D" id="3.90.228.10">
    <property type="match status" value="1"/>
</dbReference>
<sequence length="1345" mass="150914">MPIFGHRHHRSERWHLDIDSHLEVGGKQINLREYNSEKQPWSRMRQSTDRYLSKKKDSKTAKSRDELLRKLILGHGRKDIAIVACGHAMSSDALEDLLLSDALATLDSLDDFKVLLHCIHAASLVNEVVSTDEGREAVALLEREYSADCSYLEHLLNIILEYPTSQSLACLRMHTVISIKLETLKVEFDKLRTGKRWSQAHSLVKWLSTFDETSEKSSKGHRKVKSLLDDNLPTWLAWARWQPNLDRIANWDKLDDKLRDKLRNILDLDGPDFDCHWKTHGRSLGKHLLLPHRDSLPQRLNGSTLDECRDMAERLLCLLENIVTHHPDDIALFHHALTGTDIIKRNLILLEKLICGEFGTISITVAEAYSLRGATPEMQNEAVKRLLRLLNTKKFFGLRDAFAVDFAALMTDLIREERDHLIKAIRSTQTVDVPFASYGFLHSELQKASWLWPFLEESLPSLMDDWPSTKDLSTLKDIYFTLHTVPVSTRSSVIDLISYYVLGNPGSLDTGMRRLTKSLLRLWQTVRDPIRRLIALSLVPGAANVTDARCACIEQLPALADAFVRSLWTNICHYDACESPEEACIAVAKLLAEASLQMVDIAHWRPVLYRMVFEQGDGLFKYALQQLKIPEWVQFLENVQLLYGTTHKWVESRSPAVLKPGLSEWGRRLLPYTDLIESLKTRLDQTETIRCLYFEAANRVHVQDALERILIVLEQCPERTQEETSLQISILDRLSWNGQNADEICNALVALNGLSRTGFEVCTRLQYLTNSSHYVTRTFLEAWLHDPSISVDDARALKLVFRWPSTALPKDSLQDEELALATEHLDSEYADLLDEARRLAALRGSLKTVDLPGVTELLASIDIEDCTPIEDALASLPTEVVNAVEIVGEKEVEIIFPLTHFTQVQRTALGIGTSQSFVLLLELCDHKANLGRFCIHLDSDSKTNDSVRTIDGMLDTLNAPWINTCRLGSKENHPPCVEQSNLFKYHFSQYLQRKLITSNMGTDFTTLSELHDLITQYLKDIGKYCITCGKDYSINLRKPVHCIDLSCSSLFQNAPLPVLLSDLVQDPLATDLLLSSVYAAALTGNMSLLPNLPGSTKHSSVILSLLDNLPSTASLAENALAKATVGKSWSTLSQLSTPSPSKLNFVAGSDLLSYILTSHRSFLTAATGRLKIPSMPPGTLQFVLANSSPEREAAFAAEVDLRPQDSETRILFHGTSPDRLFAILCSGLKILSETPLETHGAVYGRGIYMADEPSTSYLYCSHTLSKNWKNSALDVGKGYKILLGCEQAGPRLVTGEDVIHVVRDERTLMLRYVFLIPGETETMPVARHLTPGMGSVAKGLRSGAL</sequence>
<evidence type="ECO:0000256" key="2">
    <source>
        <dbReference type="ARBA" id="ARBA00022679"/>
    </source>
</evidence>
<evidence type="ECO:0000256" key="5">
    <source>
        <dbReference type="SAM" id="MobiDB-lite"/>
    </source>
</evidence>
<keyword evidence="3" id="KW-0548">Nucleotidyltransferase</keyword>
<dbReference type="Proteomes" id="UP000184330">
    <property type="component" value="Unassembled WGS sequence"/>
</dbReference>
<dbReference type="SUPFAM" id="SSF56399">
    <property type="entry name" value="ADP-ribosylation"/>
    <property type="match status" value="1"/>
</dbReference>
<organism evidence="7 8">
    <name type="scientific">Phialocephala subalpina</name>
    <dbReference type="NCBI Taxonomy" id="576137"/>
    <lineage>
        <taxon>Eukaryota</taxon>
        <taxon>Fungi</taxon>
        <taxon>Dikarya</taxon>
        <taxon>Ascomycota</taxon>
        <taxon>Pezizomycotina</taxon>
        <taxon>Leotiomycetes</taxon>
        <taxon>Helotiales</taxon>
        <taxon>Mollisiaceae</taxon>
        <taxon>Phialocephala</taxon>
        <taxon>Phialocephala fortinii species complex</taxon>
    </lineage>
</organism>
<name>A0A1L7XFX8_9HELO</name>
<accession>A0A1L7XFX8</accession>
<dbReference type="EMBL" id="FJOG01000025">
    <property type="protein sequence ID" value="CZR63941.1"/>
    <property type="molecule type" value="Genomic_DNA"/>
</dbReference>
<dbReference type="InterPro" id="IPR051838">
    <property type="entry name" value="ARTD_PARP"/>
</dbReference>
<dbReference type="PANTHER" id="PTHR21328">
    <property type="entry name" value="POLY ADP-RIBOSE POLYMERASE FAMILY, MEMBER PARP"/>
    <property type="match status" value="1"/>
</dbReference>
<evidence type="ECO:0000256" key="1">
    <source>
        <dbReference type="ARBA" id="ARBA00022676"/>
    </source>
</evidence>
<keyword evidence="2" id="KW-0808">Transferase</keyword>
<dbReference type="OrthoDB" id="109543at2759"/>
<dbReference type="Pfam" id="PF00644">
    <property type="entry name" value="PARP"/>
    <property type="match status" value="1"/>
</dbReference>
<dbReference type="GO" id="GO:0003950">
    <property type="term" value="F:NAD+ poly-ADP-ribosyltransferase activity"/>
    <property type="evidence" value="ECO:0007669"/>
    <property type="project" value="InterPro"/>
</dbReference>
<evidence type="ECO:0000313" key="7">
    <source>
        <dbReference type="EMBL" id="CZR63941.1"/>
    </source>
</evidence>
<gene>
    <name evidence="7" type="ORF">PAC_13838</name>
</gene>
<keyword evidence="4" id="KW-0520">NAD</keyword>
<feature type="domain" description="PARP catalytic" evidence="6">
    <location>
        <begin position="1205"/>
        <end position="1263"/>
    </location>
</feature>
<feature type="region of interest" description="Disordered" evidence="5">
    <location>
        <begin position="36"/>
        <end position="56"/>
    </location>
</feature>
<dbReference type="STRING" id="576137.A0A1L7XFX8"/>
<feature type="compositionally biased region" description="Basic and acidic residues" evidence="5">
    <location>
        <begin position="46"/>
        <end position="56"/>
    </location>
</feature>
<proteinExistence type="predicted"/>
<evidence type="ECO:0000259" key="6">
    <source>
        <dbReference type="Pfam" id="PF00644"/>
    </source>
</evidence>